<dbReference type="OrthoDB" id="9819163at2"/>
<evidence type="ECO:0000256" key="1">
    <source>
        <dbReference type="SAM" id="MobiDB-lite"/>
    </source>
</evidence>
<dbReference type="Proteomes" id="UP000000630">
    <property type="component" value="Chromosome"/>
</dbReference>
<evidence type="ECO:0000256" key="2">
    <source>
        <dbReference type="SAM" id="Phobius"/>
    </source>
</evidence>
<dbReference type="EMBL" id="CP001759">
    <property type="protein sequence ID" value="ACZ49216.1"/>
    <property type="molecule type" value="Genomic_DNA"/>
</dbReference>
<keyword evidence="2" id="KW-0472">Membrane</keyword>
<evidence type="ECO:0000313" key="3">
    <source>
        <dbReference type="EMBL" id="ACZ49216.1"/>
    </source>
</evidence>
<reference evidence="3 4" key="1">
    <citation type="journal article" date="2010" name="J. Bacteriol.">
        <title>Complete genome sequence of Anaplasma marginale subsp. centrale.</title>
        <authorList>
            <person name="Herndon D.R."/>
            <person name="Palmer G.H."/>
            <person name="Shkap V."/>
            <person name="Knowles D.P. Jr."/>
            <person name="Brayton K.A."/>
        </authorList>
    </citation>
    <scope>NUCLEOTIDE SEQUENCE [LARGE SCALE GENOMIC DNA]</scope>
    <source>
        <strain evidence="3 4">Israel</strain>
    </source>
</reference>
<proteinExistence type="predicted"/>
<accession>D1AUI8</accession>
<organism evidence="3 4">
    <name type="scientific">Anaplasma centrale (strain Israel)</name>
    <name type="common">Anaplasma marginale subsp. centrale (strain Israel)</name>
    <dbReference type="NCBI Taxonomy" id="574556"/>
    <lineage>
        <taxon>Bacteria</taxon>
        <taxon>Pseudomonadati</taxon>
        <taxon>Pseudomonadota</taxon>
        <taxon>Alphaproteobacteria</taxon>
        <taxon>Rickettsiales</taxon>
        <taxon>Anaplasmataceae</taxon>
        <taxon>Anaplasma</taxon>
    </lineage>
</organism>
<keyword evidence="2" id="KW-1133">Transmembrane helix</keyword>
<dbReference type="RefSeq" id="WP_012880680.1">
    <property type="nucleotide sequence ID" value="NC_013532.1"/>
</dbReference>
<feature type="transmembrane region" description="Helical" evidence="2">
    <location>
        <begin position="332"/>
        <end position="354"/>
    </location>
</feature>
<evidence type="ECO:0000313" key="4">
    <source>
        <dbReference type="Proteomes" id="UP000000630"/>
    </source>
</evidence>
<dbReference type="KEGG" id="acn:ACIS_00633"/>
<feature type="region of interest" description="Disordered" evidence="1">
    <location>
        <begin position="421"/>
        <end position="452"/>
    </location>
</feature>
<feature type="transmembrane region" description="Helical" evidence="2">
    <location>
        <begin position="366"/>
        <end position="388"/>
    </location>
</feature>
<name>D1AUI8_ANACI</name>
<sequence>MPLGSEEQLLRAFAAFDGIARDSAAQDFFKSEEGKAYRVPLVQFVASALQVRYGEGAQALAEELVDSLQTFQDIAALIRSPVKLAEQIRCASSTSGEYYSLEDDEQFAAGGQGQVAEAPGAITEGLRDKWSQGKKAVSGFLSVKSDFERKQELACAVDAFMAEIKAPRAELAKSGNVSERMSVYLKDVDTLLEILFSQCASKPGVSTYLFNKADSQQDMRLYVDGRKDIIIPAVRELLSIHGLDRVYDQKMAGLLENVSSKAYLRSYLRSAVTVRGFQGCSQSAGIYDPDIGRQPEQQSAKDLPTAAHSHPQQPYVQAICAVPQYTITRSKAFNALCALLFISLFALLLLIPLLHEHIPMGTVRDVIAVLAEVLIAVSIMALGCWLIFSGNCHKVHLPAMAEIASEAMCGSGQWYDAQDTTTAAEAKHTEPPTSTQGPMELKSMATATPSLP</sequence>
<keyword evidence="4" id="KW-1185">Reference proteome</keyword>
<dbReference type="HOGENOM" id="CLU_573239_0_0_5"/>
<keyword evidence="2" id="KW-0812">Transmembrane</keyword>
<protein>
    <submittedName>
        <fullName evidence="3">Uncharacterized protein</fullName>
    </submittedName>
</protein>
<dbReference type="AlphaFoldDB" id="D1AUI8"/>
<gene>
    <name evidence="3" type="ordered locus">ACIS_00633</name>
</gene>